<evidence type="ECO:0000313" key="3">
    <source>
        <dbReference type="Proteomes" id="UP001600888"/>
    </source>
</evidence>
<proteinExistence type="predicted"/>
<protein>
    <submittedName>
        <fullName evidence="2">Uncharacterized protein</fullName>
    </submittedName>
</protein>
<name>A0ABR4F827_9PEZI</name>
<keyword evidence="1" id="KW-0812">Transmembrane</keyword>
<gene>
    <name evidence="2" type="ORF">FJTKL_14805</name>
</gene>
<sequence>MTQCLACLLYAAGAVITIILGVIDTARPHPKGRFRLPRCLGHRYLHHTLAFVCAGLLWPLFVVFVYLRMKVDELEEAGNHYELPDDEYSDFEYMELPDVEDMEGLRRRLHG</sequence>
<evidence type="ECO:0000256" key="1">
    <source>
        <dbReference type="SAM" id="Phobius"/>
    </source>
</evidence>
<feature type="transmembrane region" description="Helical" evidence="1">
    <location>
        <begin position="45"/>
        <end position="67"/>
    </location>
</feature>
<reference evidence="2 3" key="1">
    <citation type="submission" date="2024-03" db="EMBL/GenBank/DDBJ databases">
        <title>A high-quality draft genome sequence of Diaporthe vaccinii, a causative agent of upright dieback and viscid rot disease in cranberry plants.</title>
        <authorList>
            <person name="Sarrasin M."/>
            <person name="Lang B.F."/>
            <person name="Burger G."/>
        </authorList>
    </citation>
    <scope>NUCLEOTIDE SEQUENCE [LARGE SCALE GENOMIC DNA]</scope>
    <source>
        <strain evidence="2 3">IS7</strain>
    </source>
</reference>
<accession>A0ABR4F827</accession>
<organism evidence="2 3">
    <name type="scientific">Diaporthe vaccinii</name>
    <dbReference type="NCBI Taxonomy" id="105482"/>
    <lineage>
        <taxon>Eukaryota</taxon>
        <taxon>Fungi</taxon>
        <taxon>Dikarya</taxon>
        <taxon>Ascomycota</taxon>
        <taxon>Pezizomycotina</taxon>
        <taxon>Sordariomycetes</taxon>
        <taxon>Sordariomycetidae</taxon>
        <taxon>Diaporthales</taxon>
        <taxon>Diaporthaceae</taxon>
        <taxon>Diaporthe</taxon>
        <taxon>Diaporthe eres species complex</taxon>
    </lineage>
</organism>
<dbReference type="EMBL" id="JBAWTH010000008">
    <property type="protein sequence ID" value="KAL2290848.1"/>
    <property type="molecule type" value="Genomic_DNA"/>
</dbReference>
<keyword evidence="1" id="KW-0472">Membrane</keyword>
<evidence type="ECO:0000313" key="2">
    <source>
        <dbReference type="EMBL" id="KAL2290848.1"/>
    </source>
</evidence>
<comment type="caution">
    <text evidence="2">The sequence shown here is derived from an EMBL/GenBank/DDBJ whole genome shotgun (WGS) entry which is preliminary data.</text>
</comment>
<dbReference type="Proteomes" id="UP001600888">
    <property type="component" value="Unassembled WGS sequence"/>
</dbReference>
<keyword evidence="1" id="KW-1133">Transmembrane helix</keyword>
<keyword evidence="3" id="KW-1185">Reference proteome</keyword>